<dbReference type="InterPro" id="IPR029058">
    <property type="entry name" value="AB_hydrolase_fold"/>
</dbReference>
<evidence type="ECO:0000256" key="2">
    <source>
        <dbReference type="ARBA" id="ARBA00022801"/>
    </source>
</evidence>
<dbReference type="SUPFAM" id="SSF53474">
    <property type="entry name" value="alpha/beta-Hydrolases"/>
    <property type="match status" value="1"/>
</dbReference>
<accession>A0A370HPJ2</accession>
<gene>
    <name evidence="3" type="ORF">DFR76_115122</name>
</gene>
<dbReference type="InterPro" id="IPR050261">
    <property type="entry name" value="FrsA_esterase"/>
</dbReference>
<evidence type="ECO:0000313" key="3">
    <source>
        <dbReference type="EMBL" id="RDI60492.1"/>
    </source>
</evidence>
<dbReference type="PANTHER" id="PTHR22946">
    <property type="entry name" value="DIENELACTONE HYDROLASE DOMAIN-CONTAINING PROTEIN-RELATED"/>
    <property type="match status" value="1"/>
</dbReference>
<organism evidence="3 4">
    <name type="scientific">Nocardia pseudobrasiliensis</name>
    <dbReference type="NCBI Taxonomy" id="45979"/>
    <lineage>
        <taxon>Bacteria</taxon>
        <taxon>Bacillati</taxon>
        <taxon>Actinomycetota</taxon>
        <taxon>Actinomycetes</taxon>
        <taxon>Mycobacteriales</taxon>
        <taxon>Nocardiaceae</taxon>
        <taxon>Nocardia</taxon>
    </lineage>
</organism>
<reference evidence="3 4" key="1">
    <citation type="submission" date="2018-07" db="EMBL/GenBank/DDBJ databases">
        <title>Genomic Encyclopedia of Type Strains, Phase IV (KMG-IV): sequencing the most valuable type-strain genomes for metagenomic binning, comparative biology and taxonomic classification.</title>
        <authorList>
            <person name="Goeker M."/>
        </authorList>
    </citation>
    <scope>NUCLEOTIDE SEQUENCE [LARGE SCALE GENOMIC DNA]</scope>
    <source>
        <strain evidence="3 4">DSM 44290</strain>
    </source>
</reference>
<sequence length="224" mass="23735">MLGRRAEAACDDDVWIDAGAVELAGHLTIPERPQGLVVFAHGSGSSHHSPRNRYVGEVLVRAGLGTLLFDLLTPEEEHDRAHVFDIDLLAHRLVEATRWLHGDRRAAGLRIGYFGASTGAAAALRACTDPRVDIATVVSRGGRPDLAGADLAAVRAPTLLIVGGDDPVVIELNRLAAEQMSCETVLAMVPGATHLFTEPGALEKVAELARDWLLAQLSPGVVAP</sequence>
<dbReference type="Proteomes" id="UP000254869">
    <property type="component" value="Unassembled WGS sequence"/>
</dbReference>
<proteinExistence type="inferred from homology"/>
<name>A0A370HPJ2_9NOCA</name>
<comment type="similarity">
    <text evidence="1">Belongs to the AB hydrolase superfamily.</text>
</comment>
<evidence type="ECO:0000313" key="4">
    <source>
        <dbReference type="Proteomes" id="UP000254869"/>
    </source>
</evidence>
<dbReference type="AlphaFoldDB" id="A0A370HPJ2"/>
<dbReference type="PANTHER" id="PTHR22946:SF9">
    <property type="entry name" value="POLYKETIDE TRANSFERASE AF380"/>
    <property type="match status" value="1"/>
</dbReference>
<dbReference type="STRING" id="1210086.GCA_001613105_04558"/>
<keyword evidence="2 3" id="KW-0378">Hydrolase</keyword>
<dbReference type="GO" id="GO:0052689">
    <property type="term" value="F:carboxylic ester hydrolase activity"/>
    <property type="evidence" value="ECO:0007669"/>
    <property type="project" value="UniProtKB-ARBA"/>
</dbReference>
<comment type="caution">
    <text evidence="3">The sequence shown here is derived from an EMBL/GenBank/DDBJ whole genome shotgun (WGS) entry which is preliminary data.</text>
</comment>
<keyword evidence="4" id="KW-1185">Reference proteome</keyword>
<protein>
    <submittedName>
        <fullName evidence="3">Dienelactone hydrolase</fullName>
    </submittedName>
</protein>
<evidence type="ECO:0000256" key="1">
    <source>
        <dbReference type="ARBA" id="ARBA00008645"/>
    </source>
</evidence>
<dbReference type="Gene3D" id="3.40.50.1820">
    <property type="entry name" value="alpha/beta hydrolase"/>
    <property type="match status" value="1"/>
</dbReference>
<dbReference type="EMBL" id="QQBC01000015">
    <property type="protein sequence ID" value="RDI60492.1"/>
    <property type="molecule type" value="Genomic_DNA"/>
</dbReference>